<feature type="transmembrane region" description="Helical" evidence="5">
    <location>
        <begin position="270"/>
        <end position="287"/>
    </location>
</feature>
<protein>
    <submittedName>
        <fullName evidence="7">MFS general substrate transporter</fullName>
    </submittedName>
</protein>
<dbReference type="GO" id="GO:0022857">
    <property type="term" value="F:transmembrane transporter activity"/>
    <property type="evidence" value="ECO:0007669"/>
    <property type="project" value="InterPro"/>
</dbReference>
<feature type="transmembrane region" description="Helical" evidence="5">
    <location>
        <begin position="239"/>
        <end position="258"/>
    </location>
</feature>
<proteinExistence type="predicted"/>
<dbReference type="PROSITE" id="PS50850">
    <property type="entry name" value="MFS"/>
    <property type="match status" value="1"/>
</dbReference>
<name>A0A8H6W9A5_9AGAR</name>
<evidence type="ECO:0000256" key="5">
    <source>
        <dbReference type="SAM" id="Phobius"/>
    </source>
</evidence>
<dbReference type="Gene3D" id="1.20.1250.20">
    <property type="entry name" value="MFS general substrate transporter like domains"/>
    <property type="match status" value="1"/>
</dbReference>
<keyword evidence="2 5" id="KW-0812">Transmembrane</keyword>
<keyword evidence="3 5" id="KW-1133">Transmembrane helix</keyword>
<accession>A0A8H6W9A5</accession>
<dbReference type="InterPro" id="IPR020846">
    <property type="entry name" value="MFS_dom"/>
</dbReference>
<dbReference type="PANTHER" id="PTHR23501">
    <property type="entry name" value="MAJOR FACILITATOR SUPERFAMILY"/>
    <property type="match status" value="1"/>
</dbReference>
<feature type="transmembrane region" description="Helical" evidence="5">
    <location>
        <begin position="344"/>
        <end position="364"/>
    </location>
</feature>
<dbReference type="Gene3D" id="1.20.1720.10">
    <property type="entry name" value="Multidrug resistance protein D"/>
    <property type="match status" value="1"/>
</dbReference>
<dbReference type="CDD" id="cd17502">
    <property type="entry name" value="MFS_Azr1_MDR_like"/>
    <property type="match status" value="1"/>
</dbReference>
<dbReference type="Pfam" id="PF07690">
    <property type="entry name" value="MFS_1"/>
    <property type="match status" value="1"/>
</dbReference>
<feature type="transmembrane region" description="Helical" evidence="5">
    <location>
        <begin position="402"/>
        <end position="423"/>
    </location>
</feature>
<evidence type="ECO:0000256" key="4">
    <source>
        <dbReference type="ARBA" id="ARBA00023136"/>
    </source>
</evidence>
<feature type="transmembrane region" description="Helical" evidence="5">
    <location>
        <begin position="102"/>
        <end position="120"/>
    </location>
</feature>
<dbReference type="SUPFAM" id="SSF103473">
    <property type="entry name" value="MFS general substrate transporter"/>
    <property type="match status" value="1"/>
</dbReference>
<dbReference type="Proteomes" id="UP000636479">
    <property type="component" value="Unassembled WGS sequence"/>
</dbReference>
<feature type="domain" description="Major facilitator superfamily (MFS) profile" evidence="6">
    <location>
        <begin position="37"/>
        <end position="506"/>
    </location>
</feature>
<dbReference type="PANTHER" id="PTHR23501:SF198">
    <property type="entry name" value="AZOLE RESISTANCE PROTEIN 1-RELATED"/>
    <property type="match status" value="1"/>
</dbReference>
<evidence type="ECO:0000259" key="6">
    <source>
        <dbReference type="PROSITE" id="PS50850"/>
    </source>
</evidence>
<comment type="subcellular location">
    <subcellularLocation>
        <location evidence="1">Membrane</location>
        <topology evidence="1">Multi-pass membrane protein</topology>
    </subcellularLocation>
</comment>
<feature type="transmembrane region" description="Helical" evidence="5">
    <location>
        <begin position="127"/>
        <end position="148"/>
    </location>
</feature>
<keyword evidence="8" id="KW-1185">Reference proteome</keyword>
<evidence type="ECO:0000313" key="8">
    <source>
        <dbReference type="Proteomes" id="UP000636479"/>
    </source>
</evidence>
<feature type="transmembrane region" description="Helical" evidence="5">
    <location>
        <begin position="443"/>
        <end position="460"/>
    </location>
</feature>
<feature type="transmembrane region" description="Helical" evidence="5">
    <location>
        <begin position="34"/>
        <end position="59"/>
    </location>
</feature>
<evidence type="ECO:0000256" key="1">
    <source>
        <dbReference type="ARBA" id="ARBA00004141"/>
    </source>
</evidence>
<comment type="caution">
    <text evidence="7">The sequence shown here is derived from an EMBL/GenBank/DDBJ whole genome shotgun (WGS) entry which is preliminary data.</text>
</comment>
<organism evidence="7 8">
    <name type="scientific">Mycena indigotica</name>
    <dbReference type="NCBI Taxonomy" id="2126181"/>
    <lineage>
        <taxon>Eukaryota</taxon>
        <taxon>Fungi</taxon>
        <taxon>Dikarya</taxon>
        <taxon>Basidiomycota</taxon>
        <taxon>Agaricomycotina</taxon>
        <taxon>Agaricomycetes</taxon>
        <taxon>Agaricomycetidae</taxon>
        <taxon>Agaricales</taxon>
        <taxon>Marasmiineae</taxon>
        <taxon>Mycenaceae</taxon>
        <taxon>Mycena</taxon>
    </lineage>
</organism>
<evidence type="ECO:0000256" key="2">
    <source>
        <dbReference type="ARBA" id="ARBA00022692"/>
    </source>
</evidence>
<dbReference type="InterPro" id="IPR036259">
    <property type="entry name" value="MFS_trans_sf"/>
</dbReference>
<feature type="transmembrane region" description="Helical" evidence="5">
    <location>
        <begin position="370"/>
        <end position="390"/>
    </location>
</feature>
<dbReference type="InterPro" id="IPR011701">
    <property type="entry name" value="MFS"/>
</dbReference>
<dbReference type="GeneID" id="59345491"/>
<dbReference type="GO" id="GO:0005886">
    <property type="term" value="C:plasma membrane"/>
    <property type="evidence" value="ECO:0007669"/>
    <property type="project" value="TreeGrafter"/>
</dbReference>
<feature type="transmembrane region" description="Helical" evidence="5">
    <location>
        <begin position="160"/>
        <end position="178"/>
    </location>
</feature>
<dbReference type="PRINTS" id="PR01036">
    <property type="entry name" value="TCRTETB"/>
</dbReference>
<dbReference type="EMBL" id="JACAZF010000005">
    <property type="protein sequence ID" value="KAF7303924.1"/>
    <property type="molecule type" value="Genomic_DNA"/>
</dbReference>
<dbReference type="AlphaFoldDB" id="A0A8H6W9A5"/>
<gene>
    <name evidence="7" type="ORF">MIND_00622900</name>
</gene>
<evidence type="ECO:0000256" key="3">
    <source>
        <dbReference type="ARBA" id="ARBA00022989"/>
    </source>
</evidence>
<feature type="transmembrane region" description="Helical" evidence="5">
    <location>
        <begin position="71"/>
        <end position="90"/>
    </location>
</feature>
<reference evidence="7" key="1">
    <citation type="submission" date="2020-05" db="EMBL/GenBank/DDBJ databases">
        <title>Mycena genomes resolve the evolution of fungal bioluminescence.</title>
        <authorList>
            <person name="Tsai I.J."/>
        </authorList>
    </citation>
    <scope>NUCLEOTIDE SEQUENCE</scope>
    <source>
        <strain evidence="7">171206Taipei</strain>
    </source>
</reference>
<feature type="transmembrane region" description="Helical" evidence="5">
    <location>
        <begin position="307"/>
        <end position="332"/>
    </location>
</feature>
<evidence type="ECO:0000313" key="7">
    <source>
        <dbReference type="EMBL" id="KAF7303924.1"/>
    </source>
</evidence>
<dbReference type="OrthoDB" id="10021397at2759"/>
<dbReference type="RefSeq" id="XP_037220896.1">
    <property type="nucleotide sequence ID" value="XM_037362975.1"/>
</dbReference>
<keyword evidence="4 5" id="KW-0472">Membrane</keyword>
<sequence>MPSPKETIPLNTEAILPPLVDSNHEDHILTGKRLAVVFAAMLLSILLIALDQTILATALPRIASEFRAFSLQGWVSSSFILAQTVFILFFGQTTRIFVAKHILLVGVSLFEIGSLVCGLTNDASQLIAGRTVSGVGAAAIYVSTIQIVTQVTRLQDRPKLFGIFGAVFAVSSIIGPLMGGAFTDKISWRWCFYINLPIGGVSLITVTLLLEATPPLGSEADHVKRTWTKTLSSVSEIDYVGVVLVAGAVTTLMLSLQWGSNTKEWGDKDLIICFIFAAVLALLFIMWQVRKRDKALMPLEIFHSRSMYALTLYCMLTRFSLLIFSYYIPVFYQADRHYSAIRSGVNLLPFSLGTVITIILTAQITSKIGYYWPWLVVAPVFLALGSGFLFTVSRATSSGTIIGFQILVGIGIGLAMQNTLVAIQAEFNSKPALLGQATSTGTFAQFLGGTIGLGVAEPVFSSRLTATLAKYSPSLPPNLPHHRSTITNCDLYWPSRRVDSRRGRCL</sequence>